<dbReference type="Proteomes" id="UP001607303">
    <property type="component" value="Unassembled WGS sequence"/>
</dbReference>
<feature type="region of interest" description="Disordered" evidence="1">
    <location>
        <begin position="128"/>
        <end position="159"/>
    </location>
</feature>
<protein>
    <submittedName>
        <fullName evidence="2">Myb-like protein X</fullName>
    </submittedName>
</protein>
<name>A0ABD2CLT9_VESMC</name>
<proteinExistence type="predicted"/>
<feature type="compositionally biased region" description="Basic and acidic residues" evidence="1">
    <location>
        <begin position="148"/>
        <end position="159"/>
    </location>
</feature>
<evidence type="ECO:0000313" key="2">
    <source>
        <dbReference type="EMBL" id="KAL2746064.1"/>
    </source>
</evidence>
<accession>A0ABD2CLT9</accession>
<evidence type="ECO:0000256" key="1">
    <source>
        <dbReference type="SAM" id="MobiDB-lite"/>
    </source>
</evidence>
<organism evidence="2 3">
    <name type="scientific">Vespula maculifrons</name>
    <name type="common">Eastern yellow jacket</name>
    <name type="synonym">Wasp</name>
    <dbReference type="NCBI Taxonomy" id="7453"/>
    <lineage>
        <taxon>Eukaryota</taxon>
        <taxon>Metazoa</taxon>
        <taxon>Ecdysozoa</taxon>
        <taxon>Arthropoda</taxon>
        <taxon>Hexapoda</taxon>
        <taxon>Insecta</taxon>
        <taxon>Pterygota</taxon>
        <taxon>Neoptera</taxon>
        <taxon>Endopterygota</taxon>
        <taxon>Hymenoptera</taxon>
        <taxon>Apocrita</taxon>
        <taxon>Aculeata</taxon>
        <taxon>Vespoidea</taxon>
        <taxon>Vespidae</taxon>
        <taxon>Vespinae</taxon>
        <taxon>Vespula</taxon>
    </lineage>
</organism>
<sequence length="159" mass="18813">MTTKLLDPDVVLFYKARTVNEARKYLPSKDPKRRRLHFKRRFPESSLIPSCSTLRNIQRSREGKVRIYNNVDSAFEYRTNVNLDSNWLENYMYRNNVYFNAIRVIRNDKENLRAIHKDIKKEVLRSNFEENGEQNGDTGDEEGLLELNDLHCGTEKSDP</sequence>
<dbReference type="AlphaFoldDB" id="A0ABD2CLT9"/>
<reference evidence="2 3" key="1">
    <citation type="journal article" date="2024" name="Ann. Entomol. Soc. Am.">
        <title>Genomic analyses of the southern and eastern yellowjacket wasps (Hymenoptera: Vespidae) reveal evolutionary signatures of social life.</title>
        <authorList>
            <person name="Catto M.A."/>
            <person name="Caine P.B."/>
            <person name="Orr S.E."/>
            <person name="Hunt B.G."/>
            <person name="Goodisman M.A.D."/>
        </authorList>
    </citation>
    <scope>NUCLEOTIDE SEQUENCE [LARGE SCALE GENOMIC DNA]</scope>
    <source>
        <strain evidence="2">232</strain>
        <tissue evidence="2">Head and thorax</tissue>
    </source>
</reference>
<dbReference type="EMBL" id="JAYRBN010000038">
    <property type="protein sequence ID" value="KAL2746064.1"/>
    <property type="molecule type" value="Genomic_DNA"/>
</dbReference>
<evidence type="ECO:0000313" key="3">
    <source>
        <dbReference type="Proteomes" id="UP001607303"/>
    </source>
</evidence>
<gene>
    <name evidence="2" type="ORF">V1477_005721</name>
</gene>
<comment type="caution">
    <text evidence="2">The sequence shown here is derived from an EMBL/GenBank/DDBJ whole genome shotgun (WGS) entry which is preliminary data.</text>
</comment>
<keyword evidence="3" id="KW-1185">Reference proteome</keyword>